<organism evidence="5 8">
    <name type="scientific">Pseudoduganella plicata</name>
    <dbReference type="NCBI Taxonomy" id="321984"/>
    <lineage>
        <taxon>Bacteria</taxon>
        <taxon>Pseudomonadati</taxon>
        <taxon>Pseudomonadota</taxon>
        <taxon>Betaproteobacteria</taxon>
        <taxon>Burkholderiales</taxon>
        <taxon>Oxalobacteraceae</taxon>
        <taxon>Telluria group</taxon>
        <taxon>Pseudoduganella</taxon>
    </lineage>
</organism>
<dbReference type="OrthoDB" id="5360144at2"/>
<dbReference type="Proteomes" id="UP000619512">
    <property type="component" value="Unassembled WGS sequence"/>
</dbReference>
<dbReference type="InterPro" id="IPR011250">
    <property type="entry name" value="OMP/PagP_B-barrel"/>
</dbReference>
<dbReference type="AlphaFoldDB" id="A0A4P7BGE8"/>
<dbReference type="Pfam" id="PF13505">
    <property type="entry name" value="OMP_b-brl"/>
    <property type="match status" value="1"/>
</dbReference>
<dbReference type="GO" id="GO:0009279">
    <property type="term" value="C:cell outer membrane"/>
    <property type="evidence" value="ECO:0007669"/>
    <property type="project" value="UniProtKB-SubCell"/>
</dbReference>
<dbReference type="Proteomes" id="UP000294359">
    <property type="component" value="Chromosome"/>
</dbReference>
<gene>
    <name evidence="6" type="ORF">E1742_11130</name>
    <name evidence="5" type="ORF">GCM10007388_02430</name>
</gene>
<reference evidence="5" key="3">
    <citation type="submission" date="2022-12" db="EMBL/GenBank/DDBJ databases">
        <authorList>
            <person name="Sun Q."/>
            <person name="Kim S."/>
        </authorList>
    </citation>
    <scope>NUCLEOTIDE SEQUENCE</scope>
    <source>
        <strain evidence="5">KCTC 12344</strain>
    </source>
</reference>
<keyword evidence="2 3" id="KW-0732">Signal</keyword>
<protein>
    <recommendedName>
        <fullName evidence="4">Outer membrane protein beta-barrel domain-containing protein</fullName>
    </recommendedName>
</protein>
<dbReference type="RefSeq" id="WP_134384935.1">
    <property type="nucleotide sequence ID" value="NZ_BMWW01000001.1"/>
</dbReference>
<feature type="domain" description="Outer membrane protein beta-barrel" evidence="4">
    <location>
        <begin position="6"/>
        <end position="170"/>
    </location>
</feature>
<dbReference type="EMBL" id="CP038026">
    <property type="protein sequence ID" value="QBQ36655.1"/>
    <property type="molecule type" value="Genomic_DNA"/>
</dbReference>
<sequence length="170" mass="17744">MLKKIAAAAALALVASSSFAAAPVAFYGGVDLGVTDIDDLDGNKASVGAFLGYGINQNFAVEVGYRQLGKWSGSVAGFDGNAKLKQTHVSVLGFLPLNPQTDVYARLGYNQVKVKISADGYGSVGSDDVDRALFGLGLNYSFSNQLSGRVEVQKPASDATNLSAALVWKF</sequence>
<dbReference type="EMBL" id="BMWW01000001">
    <property type="protein sequence ID" value="GGY73721.1"/>
    <property type="molecule type" value="Genomic_DNA"/>
</dbReference>
<accession>A0A4P7BGE8</accession>
<reference evidence="5" key="1">
    <citation type="journal article" date="2014" name="Int. J. Syst. Evol. Microbiol.">
        <title>Complete genome sequence of Corynebacterium casei LMG S-19264T (=DSM 44701T), isolated from a smear-ripened cheese.</title>
        <authorList>
            <consortium name="US DOE Joint Genome Institute (JGI-PGF)"/>
            <person name="Walter F."/>
            <person name="Albersmeier A."/>
            <person name="Kalinowski J."/>
            <person name="Ruckert C."/>
        </authorList>
    </citation>
    <scope>NUCLEOTIDE SEQUENCE</scope>
    <source>
        <strain evidence="5">KCTC 12344</strain>
    </source>
</reference>
<reference evidence="6 7" key="2">
    <citation type="submission" date="2019-03" db="EMBL/GenBank/DDBJ databases">
        <title>Draft Genome Sequences of Six Type Strains of the Genus Massilia.</title>
        <authorList>
            <person name="Miess H."/>
            <person name="Frediansyhah A."/>
            <person name="Gross H."/>
        </authorList>
    </citation>
    <scope>NUCLEOTIDE SEQUENCE [LARGE SCALE GENOMIC DNA]</scope>
    <source>
        <strain evidence="6 7">DSM 17505</strain>
    </source>
</reference>
<name>A0A4P7BGE8_9BURK</name>
<keyword evidence="7" id="KW-1185">Reference proteome</keyword>
<evidence type="ECO:0000256" key="3">
    <source>
        <dbReference type="SAM" id="SignalP"/>
    </source>
</evidence>
<dbReference type="Gene3D" id="2.40.160.20">
    <property type="match status" value="1"/>
</dbReference>
<proteinExistence type="predicted"/>
<evidence type="ECO:0000313" key="6">
    <source>
        <dbReference type="EMBL" id="QBQ36655.1"/>
    </source>
</evidence>
<evidence type="ECO:0000256" key="2">
    <source>
        <dbReference type="ARBA" id="ARBA00022729"/>
    </source>
</evidence>
<comment type="subcellular location">
    <subcellularLocation>
        <location evidence="1">Cell outer membrane</location>
    </subcellularLocation>
</comment>
<feature type="chain" id="PRO_5044606805" description="Outer membrane protein beta-barrel domain-containing protein" evidence="3">
    <location>
        <begin position="21"/>
        <end position="170"/>
    </location>
</feature>
<dbReference type="SUPFAM" id="SSF56925">
    <property type="entry name" value="OMPA-like"/>
    <property type="match status" value="1"/>
</dbReference>
<feature type="signal peptide" evidence="3">
    <location>
        <begin position="1"/>
        <end position="20"/>
    </location>
</feature>
<evidence type="ECO:0000256" key="1">
    <source>
        <dbReference type="ARBA" id="ARBA00004442"/>
    </source>
</evidence>
<evidence type="ECO:0000313" key="7">
    <source>
        <dbReference type="Proteomes" id="UP000294359"/>
    </source>
</evidence>
<evidence type="ECO:0000313" key="5">
    <source>
        <dbReference type="EMBL" id="GGY73721.1"/>
    </source>
</evidence>
<evidence type="ECO:0000313" key="8">
    <source>
        <dbReference type="Proteomes" id="UP000619512"/>
    </source>
</evidence>
<evidence type="ECO:0000259" key="4">
    <source>
        <dbReference type="Pfam" id="PF13505"/>
    </source>
</evidence>
<dbReference type="InterPro" id="IPR027385">
    <property type="entry name" value="Beta-barrel_OMP"/>
</dbReference>